<evidence type="ECO:0000313" key="2">
    <source>
        <dbReference type="EMBL" id="MBE3001934.1"/>
    </source>
</evidence>
<dbReference type="Gene3D" id="3.40.190.10">
    <property type="entry name" value="Periplasmic binding protein-like II"/>
    <property type="match status" value="1"/>
</dbReference>
<accession>A0ABR9PDL3</accession>
<comment type="caution">
    <text evidence="2">The sequence shown here is derived from an EMBL/GenBank/DDBJ whole genome shotgun (WGS) entry which is preliminary data.</text>
</comment>
<dbReference type="PROSITE" id="PS51257">
    <property type="entry name" value="PROKAR_LIPOPROTEIN"/>
    <property type="match status" value="1"/>
</dbReference>
<keyword evidence="3" id="KW-1185">Reference proteome</keyword>
<gene>
    <name evidence="2" type="ORF">IDM40_25030</name>
</gene>
<reference evidence="2 3" key="1">
    <citation type="submission" date="2020-09" db="EMBL/GenBank/DDBJ databases">
        <title>Diversity and distribution of actinomycetes associated with coral in the coast of Hainan.</title>
        <authorList>
            <person name="Li F."/>
        </authorList>
    </citation>
    <scope>NUCLEOTIDE SEQUENCE [LARGE SCALE GENOMIC DNA]</scope>
    <source>
        <strain evidence="2 3">HNM0947</strain>
    </source>
</reference>
<protein>
    <submittedName>
        <fullName evidence="2">Glycine betaine ABC transporter substrate-binding protein</fullName>
    </submittedName>
</protein>
<evidence type="ECO:0000313" key="3">
    <source>
        <dbReference type="Proteomes" id="UP000806528"/>
    </source>
</evidence>
<dbReference type="CDD" id="cd13611">
    <property type="entry name" value="PBP2_YehZ"/>
    <property type="match status" value="1"/>
</dbReference>
<feature type="domain" description="ABC-type glycine betaine transport system substrate-binding" evidence="1">
    <location>
        <begin position="52"/>
        <end position="316"/>
    </location>
</feature>
<dbReference type="EMBL" id="JADBGI010000031">
    <property type="protein sequence ID" value="MBE3001934.1"/>
    <property type="molecule type" value="Genomic_DNA"/>
</dbReference>
<dbReference type="Gene3D" id="3.40.190.120">
    <property type="entry name" value="Osmoprotection protein (prox), domain 2"/>
    <property type="match status" value="1"/>
</dbReference>
<proteinExistence type="predicted"/>
<name>A0ABR9PDL3_9ACTN</name>
<evidence type="ECO:0000259" key="1">
    <source>
        <dbReference type="Pfam" id="PF04069"/>
    </source>
</evidence>
<dbReference type="InterPro" id="IPR007210">
    <property type="entry name" value="ABC_Gly_betaine_transp_sub-bd"/>
</dbReference>
<organism evidence="2 3">
    <name type="scientific">Nocardiopsis coralli</name>
    <dbReference type="NCBI Taxonomy" id="2772213"/>
    <lineage>
        <taxon>Bacteria</taxon>
        <taxon>Bacillati</taxon>
        <taxon>Actinomycetota</taxon>
        <taxon>Actinomycetes</taxon>
        <taxon>Streptosporangiales</taxon>
        <taxon>Nocardiopsidaceae</taxon>
        <taxon>Nocardiopsis</taxon>
    </lineage>
</organism>
<dbReference type="SUPFAM" id="SSF53850">
    <property type="entry name" value="Periplasmic binding protein-like II"/>
    <property type="match status" value="1"/>
</dbReference>
<dbReference type="Proteomes" id="UP000806528">
    <property type="component" value="Unassembled WGS sequence"/>
</dbReference>
<sequence>MNRPTMSRAGALTAGAVALGVLAGCGLGTAGGYTPSGDPAGPVEGVELDGATLSVGSKDFTEQIVLGKMAVILMRSAGAEVEDLTNIPGSNSGRESMLQGHLDLHWEYTGTGWINYLGNEEPIDDERGQYEAVRDADAENGLAWLEPADLNNTYAFAVTRETAEELGLSRISDLADLDEADRTFCLDAQFAARNDGFEPMLEQYGIPPVPREAQSLMDEGATYQAVADGVCTAAQVQSTDGRVLALDLVLLEDDEGYFPRYNASAVVNAEALAEYPQIAELMDPLTERLDDDTMTGLNARVDVEGEEPADVAWDFLVQEGFVSAG</sequence>
<dbReference type="Pfam" id="PF04069">
    <property type="entry name" value="OpuAC"/>
    <property type="match status" value="1"/>
</dbReference>